<dbReference type="RefSeq" id="WP_149306438.1">
    <property type="nucleotide sequence ID" value="NZ_SRSD01000002.1"/>
</dbReference>
<dbReference type="SUPFAM" id="SSF82199">
    <property type="entry name" value="SET domain"/>
    <property type="match status" value="1"/>
</dbReference>
<dbReference type="EMBL" id="SRSD01000002">
    <property type="protein sequence ID" value="KAA0894281.1"/>
    <property type="molecule type" value="Genomic_DNA"/>
</dbReference>
<keyword evidence="3" id="KW-1185">Reference proteome</keyword>
<organism evidence="2 3">
    <name type="scientific">Oryzomonas rubra</name>
    <dbReference type="NCBI Taxonomy" id="2509454"/>
    <lineage>
        <taxon>Bacteria</taxon>
        <taxon>Pseudomonadati</taxon>
        <taxon>Thermodesulfobacteriota</taxon>
        <taxon>Desulfuromonadia</taxon>
        <taxon>Geobacterales</taxon>
        <taxon>Geobacteraceae</taxon>
        <taxon>Oryzomonas</taxon>
    </lineage>
</organism>
<name>A0A5A9XRN2_9BACT</name>
<dbReference type="OrthoDB" id="9804945at2"/>
<dbReference type="Pfam" id="PF00856">
    <property type="entry name" value="SET"/>
    <property type="match status" value="1"/>
</dbReference>
<sequence>MKTTPRFKEYANSTTYAIDAKEKDYLYIGESRIPGSGNGLFTAIPIYKDEVVSLFKGKILSDNEARLRATNGADAYFMNMPDGTILDSMEVPCFAKYANDASGLVKTRYRNNADITLDEKGNVCIVANRKIMAGEEILCAYGPGYWQRHGDRGDSVT</sequence>
<reference evidence="2 3" key="1">
    <citation type="submission" date="2019-04" db="EMBL/GenBank/DDBJ databases">
        <title>Geobacter ruber sp. nov., ferric-reducing bacteria isolated from paddy soil.</title>
        <authorList>
            <person name="Xu Z."/>
            <person name="Masuda Y."/>
            <person name="Itoh H."/>
            <person name="Senoo K."/>
        </authorList>
    </citation>
    <scope>NUCLEOTIDE SEQUENCE [LARGE SCALE GENOMIC DNA]</scope>
    <source>
        <strain evidence="2 3">Red88</strain>
    </source>
</reference>
<proteinExistence type="predicted"/>
<protein>
    <submittedName>
        <fullName evidence="2">SET domain-containing protein</fullName>
    </submittedName>
</protein>
<comment type="caution">
    <text evidence="2">The sequence shown here is derived from an EMBL/GenBank/DDBJ whole genome shotgun (WGS) entry which is preliminary data.</text>
</comment>
<dbReference type="Gene3D" id="2.170.270.10">
    <property type="entry name" value="SET domain"/>
    <property type="match status" value="1"/>
</dbReference>
<dbReference type="Proteomes" id="UP000324298">
    <property type="component" value="Unassembled WGS sequence"/>
</dbReference>
<dbReference type="InterPro" id="IPR046341">
    <property type="entry name" value="SET_dom_sf"/>
</dbReference>
<evidence type="ECO:0000313" key="2">
    <source>
        <dbReference type="EMBL" id="KAA0894281.1"/>
    </source>
</evidence>
<evidence type="ECO:0000313" key="3">
    <source>
        <dbReference type="Proteomes" id="UP000324298"/>
    </source>
</evidence>
<accession>A0A5A9XRN2</accession>
<evidence type="ECO:0000259" key="1">
    <source>
        <dbReference type="Pfam" id="PF00856"/>
    </source>
</evidence>
<dbReference type="AlphaFoldDB" id="A0A5A9XRN2"/>
<feature type="domain" description="SET" evidence="1">
    <location>
        <begin position="37"/>
        <end position="142"/>
    </location>
</feature>
<dbReference type="InterPro" id="IPR001214">
    <property type="entry name" value="SET_dom"/>
</dbReference>
<gene>
    <name evidence="2" type="ORF">ET418_04830</name>
</gene>